<keyword evidence="10" id="KW-1185">Reference proteome</keyword>
<keyword evidence="3" id="KW-0808">Transferase</keyword>
<dbReference type="PROSITE" id="PS50127">
    <property type="entry name" value="UBC_2"/>
    <property type="match status" value="1"/>
</dbReference>
<reference evidence="9" key="1">
    <citation type="journal article" date="2023" name="GigaByte">
        <title>Genome assembly of the bearded iris, Iris pallida Lam.</title>
        <authorList>
            <person name="Bruccoleri R.E."/>
            <person name="Oakeley E.J."/>
            <person name="Faust A.M.E."/>
            <person name="Altorfer M."/>
            <person name="Dessus-Babus S."/>
            <person name="Burckhardt D."/>
            <person name="Oertli M."/>
            <person name="Naumann U."/>
            <person name="Petersen F."/>
            <person name="Wong J."/>
        </authorList>
    </citation>
    <scope>NUCLEOTIDE SEQUENCE</scope>
    <source>
        <strain evidence="9">GSM-AAB239-AS_SAM_17_03QT</strain>
    </source>
</reference>
<evidence type="ECO:0000256" key="2">
    <source>
        <dbReference type="ARBA" id="ARBA00004906"/>
    </source>
</evidence>
<evidence type="ECO:0000256" key="7">
    <source>
        <dbReference type="SAM" id="MobiDB-lite"/>
    </source>
</evidence>
<proteinExistence type="predicted"/>
<dbReference type="SUPFAM" id="SSF54495">
    <property type="entry name" value="UBC-like"/>
    <property type="match status" value="1"/>
</dbReference>
<dbReference type="InterPro" id="IPR016135">
    <property type="entry name" value="UBQ-conjugating_enzyme/RWD"/>
</dbReference>
<name>A0AAX6GG17_IRIPA</name>
<gene>
    <name evidence="9" type="ORF">M6B38_366955</name>
</gene>
<comment type="caution">
    <text evidence="9">The sequence shown here is derived from an EMBL/GenBank/DDBJ whole genome shotgun (WGS) entry which is preliminary data.</text>
</comment>
<protein>
    <submittedName>
        <fullName evidence="9">Constitutive photomorphogenesis protein 10</fullName>
    </submittedName>
</protein>
<dbReference type="PANTHER" id="PTHR24068">
    <property type="entry name" value="UBIQUITIN-CONJUGATING ENZYME E2"/>
    <property type="match status" value="1"/>
</dbReference>
<dbReference type="GO" id="GO:0061631">
    <property type="term" value="F:ubiquitin conjugating enzyme activity"/>
    <property type="evidence" value="ECO:0007669"/>
    <property type="project" value="UniProtKB-EC"/>
</dbReference>
<comment type="pathway">
    <text evidence="2">Protein modification; protein ubiquitination.</text>
</comment>
<dbReference type="FunFam" id="3.10.110.10:FF:000101">
    <property type="entry name" value="Ubiquitin-conjugating enzyme E2 D2"/>
    <property type="match status" value="1"/>
</dbReference>
<evidence type="ECO:0000256" key="5">
    <source>
        <dbReference type="ARBA" id="ARBA00022786"/>
    </source>
</evidence>
<dbReference type="SMART" id="SM00212">
    <property type="entry name" value="UBCc"/>
    <property type="match status" value="1"/>
</dbReference>
<evidence type="ECO:0000259" key="8">
    <source>
        <dbReference type="PROSITE" id="PS50127"/>
    </source>
</evidence>
<feature type="region of interest" description="Disordered" evidence="7">
    <location>
        <begin position="1"/>
        <end position="26"/>
    </location>
</feature>
<feature type="compositionally biased region" description="Gly residues" evidence="7">
    <location>
        <begin position="10"/>
        <end position="21"/>
    </location>
</feature>
<evidence type="ECO:0000256" key="6">
    <source>
        <dbReference type="ARBA" id="ARBA00022840"/>
    </source>
</evidence>
<dbReference type="InterPro" id="IPR000608">
    <property type="entry name" value="UBC"/>
</dbReference>
<evidence type="ECO:0000256" key="1">
    <source>
        <dbReference type="ARBA" id="ARBA00000485"/>
    </source>
</evidence>
<keyword evidence="5" id="KW-0833">Ubl conjugation pathway</keyword>
<evidence type="ECO:0000256" key="3">
    <source>
        <dbReference type="ARBA" id="ARBA00022679"/>
    </source>
</evidence>
<dbReference type="Pfam" id="PF00179">
    <property type="entry name" value="UQ_con"/>
    <property type="match status" value="1"/>
</dbReference>
<keyword evidence="6" id="KW-0067">ATP-binding</keyword>
<accession>A0AAX6GG17</accession>
<dbReference type="EMBL" id="JANAVB010020000">
    <property type="protein sequence ID" value="KAJ6827619.1"/>
    <property type="molecule type" value="Genomic_DNA"/>
</dbReference>
<dbReference type="Proteomes" id="UP001140949">
    <property type="component" value="Unassembled WGS sequence"/>
</dbReference>
<keyword evidence="4" id="KW-0547">Nucleotide-binding</keyword>
<feature type="domain" description="UBC core" evidence="8">
    <location>
        <begin position="33"/>
        <end position="179"/>
    </location>
</feature>
<evidence type="ECO:0000313" key="9">
    <source>
        <dbReference type="EMBL" id="KAJ6827619.1"/>
    </source>
</evidence>
<sequence>MSSSTNHPFSGGGGVGSGEGGVQPWPSAISATASRNRIKKELMEFTADPPPECSAGPIRDDLYHWFSTIVGPRGSPYEGGVFFLDIVFPCDYPFKPPAVTFKTRIYHCNIDSTGKVSLDILKGSWSPAWTISKVLVAVKAIVSHPDPFNPLVASIARLYLTDRAKHDEIAAEFTTRFAR</sequence>
<organism evidence="9 10">
    <name type="scientific">Iris pallida</name>
    <name type="common">Sweet iris</name>
    <dbReference type="NCBI Taxonomy" id="29817"/>
    <lineage>
        <taxon>Eukaryota</taxon>
        <taxon>Viridiplantae</taxon>
        <taxon>Streptophyta</taxon>
        <taxon>Embryophyta</taxon>
        <taxon>Tracheophyta</taxon>
        <taxon>Spermatophyta</taxon>
        <taxon>Magnoliopsida</taxon>
        <taxon>Liliopsida</taxon>
        <taxon>Asparagales</taxon>
        <taxon>Iridaceae</taxon>
        <taxon>Iridoideae</taxon>
        <taxon>Irideae</taxon>
        <taxon>Iris</taxon>
    </lineage>
</organism>
<evidence type="ECO:0000256" key="4">
    <source>
        <dbReference type="ARBA" id="ARBA00022741"/>
    </source>
</evidence>
<dbReference type="AlphaFoldDB" id="A0AAX6GG17"/>
<evidence type="ECO:0000313" key="10">
    <source>
        <dbReference type="Proteomes" id="UP001140949"/>
    </source>
</evidence>
<comment type="catalytic activity">
    <reaction evidence="1">
        <text>S-ubiquitinyl-[E1 ubiquitin-activating enzyme]-L-cysteine + [E2 ubiquitin-conjugating enzyme]-L-cysteine = [E1 ubiquitin-activating enzyme]-L-cysteine + S-ubiquitinyl-[E2 ubiquitin-conjugating enzyme]-L-cysteine.</text>
        <dbReference type="EC" id="2.3.2.23"/>
    </reaction>
</comment>
<dbReference type="GO" id="GO:0005524">
    <property type="term" value="F:ATP binding"/>
    <property type="evidence" value="ECO:0007669"/>
    <property type="project" value="UniProtKB-KW"/>
</dbReference>
<dbReference type="Gene3D" id="3.10.110.10">
    <property type="entry name" value="Ubiquitin Conjugating Enzyme"/>
    <property type="match status" value="1"/>
</dbReference>
<reference evidence="9" key="2">
    <citation type="submission" date="2023-04" db="EMBL/GenBank/DDBJ databases">
        <authorList>
            <person name="Bruccoleri R.E."/>
            <person name="Oakeley E.J."/>
            <person name="Faust A.-M."/>
            <person name="Dessus-Babus S."/>
            <person name="Altorfer M."/>
            <person name="Burckhardt D."/>
            <person name="Oertli M."/>
            <person name="Naumann U."/>
            <person name="Petersen F."/>
            <person name="Wong J."/>
        </authorList>
    </citation>
    <scope>NUCLEOTIDE SEQUENCE</scope>
    <source>
        <strain evidence="9">GSM-AAB239-AS_SAM_17_03QT</strain>
        <tissue evidence="9">Leaf</tissue>
    </source>
</reference>